<feature type="non-terminal residue" evidence="2">
    <location>
        <position position="1"/>
    </location>
</feature>
<gene>
    <name evidence="2" type="primary">TIMM17B</name>
</gene>
<sequence length="57" mass="6034">GLTARPDASAMEEYAREPWYGNGHRHPEYCCDAKASRGGRAGEASAAQSHVPDSGDS</sequence>
<dbReference type="EMBL" id="BC029446">
    <property type="protein sequence ID" value="AAH29446.1"/>
    <property type="molecule type" value="mRNA"/>
</dbReference>
<protein>
    <submittedName>
        <fullName evidence="2">TIMM17B protein</fullName>
    </submittedName>
</protein>
<dbReference type="AlphaFoldDB" id="Q8NCS3"/>
<name>Q8NCS3_HUMAN</name>
<reference evidence="2" key="1">
    <citation type="journal article" date="2004" name="Genome Res.">
        <title>The status, quality, and expansion of the NIH full-length cDNA project: the Mammalian Gene Collection (MGC).</title>
        <authorList>
            <consortium name="The MGC Project Team"/>
            <person name="Gerhard D.S."/>
            <person name="Wagner L."/>
            <person name="Feingold E.A."/>
            <person name="Shenmen C.M."/>
            <person name="Grouse L.H."/>
            <person name="Schuler G."/>
            <person name="Klein S.L."/>
            <person name="Old S."/>
            <person name="Rasooly R."/>
            <person name="Good P."/>
            <person name="Guyer M."/>
            <person name="Peck A.M."/>
            <person name="Derge J.G."/>
            <person name="Lipman D."/>
            <person name="Collins F.S."/>
            <person name="Jang W."/>
            <person name="Sherry S."/>
            <person name="Feolo M."/>
            <person name="Misquitta L."/>
            <person name="Lee E."/>
            <person name="Rotmistrovsky K."/>
            <person name="Greenhut S.F."/>
            <person name="Schaefer C.F."/>
            <person name="Buetow K."/>
            <person name="Bonner T.I."/>
            <person name="Haussler D."/>
            <person name="Kent J."/>
            <person name="Kiekhaus M."/>
            <person name="Furey T."/>
            <person name="Brent M."/>
            <person name="Prange C."/>
            <person name="Schreiber K."/>
            <person name="Shapiro N."/>
            <person name="Bhat N.K."/>
            <person name="Hopkins R.F."/>
            <person name="Hsie F."/>
            <person name="Driscoll T."/>
            <person name="Soares M.B."/>
            <person name="Casavant T.L."/>
            <person name="Scheetz T.E."/>
            <person name="Brown-stein M.J."/>
            <person name="Usdin T.B."/>
            <person name="Toshiyuki S."/>
            <person name="Carninci P."/>
            <person name="Piao Y."/>
            <person name="Dudekula D.B."/>
            <person name="Ko M.S."/>
            <person name="Kawakami K."/>
            <person name="Suzuki Y."/>
            <person name="Sugano S."/>
            <person name="Gruber C.E."/>
            <person name="Smith M.R."/>
            <person name="Simmons B."/>
            <person name="Moore T."/>
            <person name="Waterman R."/>
            <person name="Johnson S.L."/>
            <person name="Ruan Y."/>
            <person name="Wei C.L."/>
            <person name="Mathavan S."/>
            <person name="Gunaratne P.H."/>
            <person name="Wu J."/>
            <person name="Garcia A.M."/>
            <person name="Hulyk S.W."/>
            <person name="Fuh E."/>
            <person name="Yuan Y."/>
            <person name="Sneed A."/>
            <person name="Kowis C."/>
            <person name="Hodgson A."/>
            <person name="Muzny D.M."/>
            <person name="McPherson J."/>
            <person name="Gibbs R.A."/>
            <person name="Fahey J."/>
            <person name="Helton E."/>
            <person name="Ketteman M."/>
            <person name="Madan A."/>
            <person name="Rodrigues S."/>
            <person name="Sanchez A."/>
            <person name="Whiting M."/>
            <person name="Madari A."/>
            <person name="Young A.C."/>
            <person name="Wetherby K.D."/>
            <person name="Granite S.J."/>
            <person name="Kwong P.N."/>
            <person name="Brinkley C.P."/>
            <person name="Pearson R.L."/>
            <person name="Bouffard G.G."/>
            <person name="Blakesly R.W."/>
            <person name="Green E.D."/>
            <person name="Dickson M.C."/>
            <person name="Rodriguez A.C."/>
            <person name="Grimwood J."/>
            <person name="Schmutz J."/>
            <person name="Myers R.M."/>
            <person name="Butterfield Y.S."/>
            <person name="Griffith M."/>
            <person name="Griffith O.L."/>
            <person name="Krzywinski M.I."/>
            <person name="Liao N."/>
            <person name="Morin R."/>
            <person name="Morrin R."/>
            <person name="Palmquist D."/>
            <person name="Petrescu A.S."/>
            <person name="Skalska U."/>
            <person name="Smailus D.E."/>
            <person name="Stott J.M."/>
            <person name="Schnerch A."/>
            <person name="Schein J.E."/>
            <person name="Jones S.J."/>
            <person name="Holt R.A."/>
            <person name="Baross A."/>
            <person name="Marra M.A."/>
            <person name="Clifton S."/>
            <person name="Makowski K.A."/>
            <person name="Bosak S."/>
            <person name="Malek J."/>
        </authorList>
    </citation>
    <scope>NUCLEOTIDE SEQUENCE [LARGE SCALE MRNA]</scope>
    <source>
        <tissue evidence="2">Lung</tissue>
    </source>
</reference>
<feature type="region of interest" description="Disordered" evidence="1">
    <location>
        <begin position="1"/>
        <end position="57"/>
    </location>
</feature>
<evidence type="ECO:0000313" key="2">
    <source>
        <dbReference type="EMBL" id="AAH29446.1"/>
    </source>
</evidence>
<dbReference type="OrthoDB" id="2261329at2759"/>
<dbReference type="ChiTaRS" id="TIMM17B">
    <property type="organism name" value="human"/>
</dbReference>
<proteinExistence type="evidence at transcript level"/>
<feature type="compositionally biased region" description="Low complexity" evidence="1">
    <location>
        <begin position="36"/>
        <end position="47"/>
    </location>
</feature>
<organism evidence="2">
    <name type="scientific">Homo sapiens</name>
    <name type="common">Human</name>
    <dbReference type="NCBI Taxonomy" id="9606"/>
    <lineage>
        <taxon>Eukaryota</taxon>
        <taxon>Metazoa</taxon>
        <taxon>Chordata</taxon>
        <taxon>Craniata</taxon>
        <taxon>Vertebrata</taxon>
        <taxon>Euteleostomi</taxon>
        <taxon>Mammalia</taxon>
        <taxon>Eutheria</taxon>
        <taxon>Euarchontoglires</taxon>
        <taxon>Primates</taxon>
        <taxon>Haplorrhini</taxon>
        <taxon>Catarrhini</taxon>
        <taxon>Hominidae</taxon>
        <taxon>Homo</taxon>
    </lineage>
</organism>
<accession>Q8NCS3</accession>
<feature type="compositionally biased region" description="Basic and acidic residues" evidence="1">
    <location>
        <begin position="25"/>
        <end position="35"/>
    </location>
</feature>
<evidence type="ECO:0000256" key="1">
    <source>
        <dbReference type="SAM" id="MobiDB-lite"/>
    </source>
</evidence>